<dbReference type="InterPro" id="IPR023296">
    <property type="entry name" value="Glyco_hydro_beta-prop_sf"/>
</dbReference>
<dbReference type="PANTHER" id="PTHR43301:SF3">
    <property type="entry name" value="ARABINAN ENDO-1,5-ALPHA-L-ARABINOSIDASE A-RELATED"/>
    <property type="match status" value="1"/>
</dbReference>
<organism evidence="1 2">
    <name type="scientific">Bifidobacterium pullorum subsp. gallinarum</name>
    <dbReference type="NCBI Taxonomy" id="78344"/>
    <lineage>
        <taxon>Bacteria</taxon>
        <taxon>Bacillati</taxon>
        <taxon>Actinomycetota</taxon>
        <taxon>Actinomycetes</taxon>
        <taxon>Bifidobacteriales</taxon>
        <taxon>Bifidobacteriaceae</taxon>
        <taxon>Bifidobacterium</taxon>
    </lineage>
</organism>
<sequence length="354" mass="39714">MMIAPPTEPTTAYLFVHFTGLEQSETDEQLYFALSRDGRHWRDLREAGFPVLTWKGGEGGVRDPHIVRDPRGGFHIVATDLSIYHRGGWGPHDGATENGSTGLVIWDSPDLSHWSEPRLVDVASKIPGAGMAWAPEAAWDPDRGQWIVFWATKTNADAPAGSDAAALNNELGDPTNMYYATTADFRTFSDPVKWIDRKNVIIDTTMLRDDDGWWYRASKDSEITIERTRNPYAVAREVLRTDDPNEWSFVGTLTDLLGNGRYSEHYLEGPELFVFNDDDVATVNGRPMRYGLMCDQYAEGKGYTPFRSADLGSRDPLDWAAADDIDFGRIKKRHGAILPITEAEYEAIEDTFAN</sequence>
<name>A0A921LWA3_9BIFI</name>
<keyword evidence="1" id="KW-0378">Hydrolase</keyword>
<dbReference type="GO" id="GO:0016787">
    <property type="term" value="F:hydrolase activity"/>
    <property type="evidence" value="ECO:0007669"/>
    <property type="project" value="UniProtKB-KW"/>
</dbReference>
<dbReference type="SUPFAM" id="SSF75005">
    <property type="entry name" value="Arabinanase/levansucrase/invertase"/>
    <property type="match status" value="1"/>
</dbReference>
<dbReference type="Gene3D" id="2.115.10.20">
    <property type="entry name" value="Glycosyl hydrolase domain, family 43"/>
    <property type="match status" value="1"/>
</dbReference>
<dbReference type="PANTHER" id="PTHR43301">
    <property type="entry name" value="ARABINAN ENDO-1,5-ALPHA-L-ARABINOSIDASE"/>
    <property type="match status" value="1"/>
</dbReference>
<evidence type="ECO:0000313" key="1">
    <source>
        <dbReference type="EMBL" id="HJG42155.1"/>
    </source>
</evidence>
<reference evidence="1" key="1">
    <citation type="journal article" date="2021" name="PeerJ">
        <title>Extensive microbial diversity within the chicken gut microbiome revealed by metagenomics and culture.</title>
        <authorList>
            <person name="Gilroy R."/>
            <person name="Ravi A."/>
            <person name="Getino M."/>
            <person name="Pursley I."/>
            <person name="Horton D.L."/>
            <person name="Alikhan N.F."/>
            <person name="Baker D."/>
            <person name="Gharbi K."/>
            <person name="Hall N."/>
            <person name="Watson M."/>
            <person name="Adriaenssens E.M."/>
            <person name="Foster-Nyarko E."/>
            <person name="Jarju S."/>
            <person name="Secka A."/>
            <person name="Antonio M."/>
            <person name="Oren A."/>
            <person name="Chaudhuri R.R."/>
            <person name="La Ragione R."/>
            <person name="Hildebrand F."/>
            <person name="Pallen M.J."/>
        </authorList>
    </citation>
    <scope>NUCLEOTIDE SEQUENCE</scope>
    <source>
        <strain evidence="1">ChiBcolR7-4860</strain>
    </source>
</reference>
<dbReference type="EMBL" id="DYUX01000024">
    <property type="protein sequence ID" value="HJG42155.1"/>
    <property type="molecule type" value="Genomic_DNA"/>
</dbReference>
<reference evidence="1" key="2">
    <citation type="submission" date="2021-09" db="EMBL/GenBank/DDBJ databases">
        <authorList>
            <person name="Gilroy R."/>
        </authorList>
    </citation>
    <scope>NUCLEOTIDE SEQUENCE</scope>
    <source>
        <strain evidence="1">ChiBcolR7-4860</strain>
    </source>
</reference>
<dbReference type="AlphaFoldDB" id="A0A921LWA3"/>
<proteinExistence type="predicted"/>
<dbReference type="Proteomes" id="UP000786560">
    <property type="component" value="Unassembled WGS sequence"/>
</dbReference>
<gene>
    <name evidence="1" type="ORF">K8U73_07230</name>
</gene>
<protein>
    <submittedName>
        <fullName evidence="1">Glycoside hydrolase family 43 protein</fullName>
    </submittedName>
</protein>
<comment type="caution">
    <text evidence="1">The sequence shown here is derived from an EMBL/GenBank/DDBJ whole genome shotgun (WGS) entry which is preliminary data.</text>
</comment>
<dbReference type="CDD" id="cd08983">
    <property type="entry name" value="GH43_Bt3655-like"/>
    <property type="match status" value="1"/>
</dbReference>
<dbReference type="RefSeq" id="WP_278711538.1">
    <property type="nucleotide sequence ID" value="NZ_DYUX01000024.1"/>
</dbReference>
<dbReference type="InterPro" id="IPR050727">
    <property type="entry name" value="GH43_arabinanases"/>
</dbReference>
<accession>A0A921LWA3</accession>
<evidence type="ECO:0000313" key="2">
    <source>
        <dbReference type="Proteomes" id="UP000786560"/>
    </source>
</evidence>